<dbReference type="Gene3D" id="3.30.460.10">
    <property type="entry name" value="Beta Polymerase, domain 2"/>
    <property type="match status" value="1"/>
</dbReference>
<dbReference type="AlphaFoldDB" id="A0A5D0UH30"/>
<evidence type="ECO:0000313" key="3">
    <source>
        <dbReference type="Proteomes" id="UP000322634"/>
    </source>
</evidence>
<feature type="domain" description="Polymerase nucleotidyl transferase" evidence="1">
    <location>
        <begin position="20"/>
        <end position="54"/>
    </location>
</feature>
<reference evidence="2 3" key="1">
    <citation type="submission" date="2019-08" db="EMBL/GenBank/DDBJ databases">
        <title>Actinomadura sp. nov. CYP1-5 isolated from mountain soil.</title>
        <authorList>
            <person name="Songsumanus A."/>
            <person name="Kuncharoen N."/>
            <person name="Kudo T."/>
            <person name="Yuki M."/>
            <person name="Igarashi Y."/>
            <person name="Tanasupawat S."/>
        </authorList>
    </citation>
    <scope>NUCLEOTIDE SEQUENCE [LARGE SCALE GENOMIC DNA]</scope>
    <source>
        <strain evidence="2 3">GKU157</strain>
    </source>
</reference>
<protein>
    <submittedName>
        <fullName evidence="2">Nucleotidyltransferase domain-containing protein</fullName>
    </submittedName>
</protein>
<dbReference type="EMBL" id="VSFF01000002">
    <property type="protein sequence ID" value="TYC17708.1"/>
    <property type="molecule type" value="Genomic_DNA"/>
</dbReference>
<dbReference type="SUPFAM" id="SSF81301">
    <property type="entry name" value="Nucleotidyltransferase"/>
    <property type="match status" value="1"/>
</dbReference>
<name>A0A5D0UH30_9ACTN</name>
<keyword evidence="3" id="KW-1185">Reference proteome</keyword>
<evidence type="ECO:0000259" key="1">
    <source>
        <dbReference type="Pfam" id="PF01909"/>
    </source>
</evidence>
<comment type="caution">
    <text evidence="2">The sequence shown here is derived from an EMBL/GenBank/DDBJ whole genome shotgun (WGS) entry which is preliminary data.</text>
</comment>
<sequence>MLVTRSAGSDWLSSFIRAASATGRVLGIAVGGSHGRGTADEHSDVDLFFLVTPAELTALFRTPPAHLTELLPGHTAVTYPALVPEFGLKYTVMSSEIGLCDLFFEDETGFPTPLREGTEFRWDPDGTFNALNDALLAESHEPGTRAAHATRMAVLLASEYAGATKSVARGRAIQARYRLSKVVNLLLGVRRLDKGFWWFGHCVADEAFDDPATALSAQVSQALAEEAPGEVHRLLGGACVEAIEQADGLPANLRRTLVSQVNSSIEAIGSG</sequence>
<evidence type="ECO:0000313" key="2">
    <source>
        <dbReference type="EMBL" id="TYC17708.1"/>
    </source>
</evidence>
<dbReference type="InterPro" id="IPR002934">
    <property type="entry name" value="Polymerase_NTP_transf_dom"/>
</dbReference>
<dbReference type="InterPro" id="IPR043519">
    <property type="entry name" value="NT_sf"/>
</dbReference>
<dbReference type="CDD" id="cd05403">
    <property type="entry name" value="NT_KNTase_like"/>
    <property type="match status" value="1"/>
</dbReference>
<proteinExistence type="predicted"/>
<dbReference type="GO" id="GO:0016779">
    <property type="term" value="F:nucleotidyltransferase activity"/>
    <property type="evidence" value="ECO:0007669"/>
    <property type="project" value="InterPro"/>
</dbReference>
<dbReference type="Proteomes" id="UP000322634">
    <property type="component" value="Unassembled WGS sequence"/>
</dbReference>
<keyword evidence="2" id="KW-0808">Transferase</keyword>
<dbReference type="OrthoDB" id="7375008at2"/>
<gene>
    <name evidence="2" type="ORF">FXF65_06945</name>
</gene>
<organism evidence="2 3">
    <name type="scientific">Actinomadura syzygii</name>
    <dbReference type="NCBI Taxonomy" id="1427538"/>
    <lineage>
        <taxon>Bacteria</taxon>
        <taxon>Bacillati</taxon>
        <taxon>Actinomycetota</taxon>
        <taxon>Actinomycetes</taxon>
        <taxon>Streptosporangiales</taxon>
        <taxon>Thermomonosporaceae</taxon>
        <taxon>Actinomadura</taxon>
    </lineage>
</organism>
<dbReference type="Pfam" id="PF01909">
    <property type="entry name" value="NTP_transf_2"/>
    <property type="match status" value="1"/>
</dbReference>
<accession>A0A5D0UH30</accession>